<dbReference type="Proteomes" id="UP000319576">
    <property type="component" value="Chromosome"/>
</dbReference>
<dbReference type="EMBL" id="CP036273">
    <property type="protein sequence ID" value="QDU20554.1"/>
    <property type="molecule type" value="Genomic_DNA"/>
</dbReference>
<gene>
    <name evidence="1" type="ORF">ETAA1_25090</name>
</gene>
<dbReference type="AlphaFoldDB" id="A0A517XSS0"/>
<reference evidence="1 2" key="1">
    <citation type="submission" date="2019-02" db="EMBL/GenBank/DDBJ databases">
        <title>Deep-cultivation of Planctomycetes and their phenomic and genomic characterization uncovers novel biology.</title>
        <authorList>
            <person name="Wiegand S."/>
            <person name="Jogler M."/>
            <person name="Boedeker C."/>
            <person name="Pinto D."/>
            <person name="Vollmers J."/>
            <person name="Rivas-Marin E."/>
            <person name="Kohn T."/>
            <person name="Peeters S.H."/>
            <person name="Heuer A."/>
            <person name="Rast P."/>
            <person name="Oberbeckmann S."/>
            <person name="Bunk B."/>
            <person name="Jeske O."/>
            <person name="Meyerdierks A."/>
            <person name="Storesund J.E."/>
            <person name="Kallscheuer N."/>
            <person name="Luecker S."/>
            <person name="Lage O.M."/>
            <person name="Pohl T."/>
            <person name="Merkel B.J."/>
            <person name="Hornburger P."/>
            <person name="Mueller R.-W."/>
            <person name="Bruemmer F."/>
            <person name="Labrenz M."/>
            <person name="Spormann A.M."/>
            <person name="Op den Camp H."/>
            <person name="Overmann J."/>
            <person name="Amann R."/>
            <person name="Jetten M.S.M."/>
            <person name="Mascher T."/>
            <person name="Medema M.H."/>
            <person name="Devos D.P."/>
            <person name="Kaster A.-K."/>
            <person name="Ovreas L."/>
            <person name="Rohde M."/>
            <person name="Galperin M.Y."/>
            <person name="Jogler C."/>
        </authorList>
    </citation>
    <scope>NUCLEOTIDE SEQUENCE [LARGE SCALE GENOMIC DNA]</scope>
    <source>
        <strain evidence="1 2">ETA_A1</strain>
    </source>
</reference>
<keyword evidence="2" id="KW-1185">Reference proteome</keyword>
<name>A0A517XSS0_9BACT</name>
<organism evidence="1 2">
    <name type="scientific">Urbifossiella limnaea</name>
    <dbReference type="NCBI Taxonomy" id="2528023"/>
    <lineage>
        <taxon>Bacteria</taxon>
        <taxon>Pseudomonadati</taxon>
        <taxon>Planctomycetota</taxon>
        <taxon>Planctomycetia</taxon>
        <taxon>Gemmatales</taxon>
        <taxon>Gemmataceae</taxon>
        <taxon>Urbifossiella</taxon>
    </lineage>
</organism>
<sequence length="110" mass="11819">MPEEPDRDFFLLTAIEWAAGRAELPSDTRAYIIATAVAREAAHCHLLFQAGKAAEVLTRLRTLCRDLLGVHLPDATRSAAPDAAQTLGTAADLFHRLRLAADLATRVGAA</sequence>
<dbReference type="RefSeq" id="WP_145238301.1">
    <property type="nucleotide sequence ID" value="NZ_CP036273.1"/>
</dbReference>
<dbReference type="KEGG" id="uli:ETAA1_25090"/>
<evidence type="ECO:0000313" key="2">
    <source>
        <dbReference type="Proteomes" id="UP000319576"/>
    </source>
</evidence>
<protein>
    <submittedName>
        <fullName evidence="1">Uncharacterized protein</fullName>
    </submittedName>
</protein>
<evidence type="ECO:0000313" key="1">
    <source>
        <dbReference type="EMBL" id="QDU20554.1"/>
    </source>
</evidence>
<accession>A0A517XSS0</accession>
<proteinExistence type="predicted"/>